<proteinExistence type="predicted"/>
<reference evidence="1 2" key="1">
    <citation type="journal article" date="2013" name="Genome Announc.">
        <title>Draft Genome Sequence of Cyclobacterium qasimii Strain M12-11BT, Isolated from Arctic Marine Sediment.</title>
        <authorList>
            <person name="Shivaji S."/>
            <person name="Ara S."/>
            <person name="Singh A."/>
            <person name="Kumar Pinnaka A."/>
        </authorList>
    </citation>
    <scope>NUCLEOTIDE SEQUENCE [LARGE SCALE GENOMIC DNA]</scope>
    <source>
        <strain evidence="1 2">M12-11B</strain>
    </source>
</reference>
<organism evidence="1 2">
    <name type="scientific">Cyclobacterium qasimii M12-11B</name>
    <dbReference type="NCBI Taxonomy" id="641524"/>
    <lineage>
        <taxon>Bacteria</taxon>
        <taxon>Pseudomonadati</taxon>
        <taxon>Bacteroidota</taxon>
        <taxon>Cytophagia</taxon>
        <taxon>Cytophagales</taxon>
        <taxon>Cyclobacteriaceae</taxon>
        <taxon>Cyclobacterium</taxon>
    </lineage>
</organism>
<protein>
    <submittedName>
        <fullName evidence="1">Uncharacterized protein</fullName>
    </submittedName>
</protein>
<dbReference type="Proteomes" id="UP000014974">
    <property type="component" value="Unassembled WGS sequence"/>
</dbReference>
<dbReference type="AlphaFoldDB" id="S7VFH7"/>
<name>S7VFH7_9BACT</name>
<dbReference type="EMBL" id="ATNM01000107">
    <property type="protein sequence ID" value="EPR68287.1"/>
    <property type="molecule type" value="Genomic_DNA"/>
</dbReference>
<evidence type="ECO:0000313" key="2">
    <source>
        <dbReference type="Proteomes" id="UP000014974"/>
    </source>
</evidence>
<comment type="caution">
    <text evidence="1">The sequence shown here is derived from an EMBL/GenBank/DDBJ whole genome shotgun (WGS) entry which is preliminary data.</text>
</comment>
<dbReference type="STRING" id="641524.ADICYQ_2757"/>
<evidence type="ECO:0000313" key="1">
    <source>
        <dbReference type="EMBL" id="EPR68287.1"/>
    </source>
</evidence>
<accession>S7VFH7</accession>
<gene>
    <name evidence="1" type="ORF">ADICYQ_2757</name>
</gene>
<sequence>MRLCDGLVWGKPWESLGGAAKTFLTTASRRNGFGFTM</sequence>